<accession>A0A7C8I6Z4</accession>
<protein>
    <submittedName>
        <fullName evidence="2">Uncharacterized protein</fullName>
    </submittedName>
</protein>
<reference evidence="2 3" key="1">
    <citation type="submission" date="2020-01" db="EMBL/GenBank/DDBJ databases">
        <authorList>
            <consortium name="DOE Joint Genome Institute"/>
            <person name="Haridas S."/>
            <person name="Albert R."/>
            <person name="Binder M."/>
            <person name="Bloem J."/>
            <person name="Labutti K."/>
            <person name="Salamov A."/>
            <person name="Andreopoulos B."/>
            <person name="Baker S.E."/>
            <person name="Barry K."/>
            <person name="Bills G."/>
            <person name="Bluhm B.H."/>
            <person name="Cannon C."/>
            <person name="Castanera R."/>
            <person name="Culley D.E."/>
            <person name="Daum C."/>
            <person name="Ezra D."/>
            <person name="Gonzalez J.B."/>
            <person name="Henrissat B."/>
            <person name="Kuo A."/>
            <person name="Liang C."/>
            <person name="Lipzen A."/>
            <person name="Lutzoni F."/>
            <person name="Magnuson J."/>
            <person name="Mondo S."/>
            <person name="Nolan M."/>
            <person name="Ohm R."/>
            <person name="Pangilinan J."/>
            <person name="Park H.-J.H."/>
            <person name="Ramirez L."/>
            <person name="Alfaro M."/>
            <person name="Sun H."/>
            <person name="Tritt A."/>
            <person name="Yoshinaga Y."/>
            <person name="Zwiers L.-H.L."/>
            <person name="Turgeon B.G."/>
            <person name="Goodwin S.B."/>
            <person name="Spatafora J.W."/>
            <person name="Crous P.W."/>
            <person name="Grigoriev I.V."/>
        </authorList>
    </citation>
    <scope>NUCLEOTIDE SEQUENCE [LARGE SCALE GENOMIC DNA]</scope>
    <source>
        <strain evidence="2 3">CBS 611.86</strain>
    </source>
</reference>
<organism evidence="2 3">
    <name type="scientific">Massariosphaeria phaeospora</name>
    <dbReference type="NCBI Taxonomy" id="100035"/>
    <lineage>
        <taxon>Eukaryota</taxon>
        <taxon>Fungi</taxon>
        <taxon>Dikarya</taxon>
        <taxon>Ascomycota</taxon>
        <taxon>Pezizomycotina</taxon>
        <taxon>Dothideomycetes</taxon>
        <taxon>Pleosporomycetidae</taxon>
        <taxon>Pleosporales</taxon>
        <taxon>Pleosporales incertae sedis</taxon>
        <taxon>Massariosphaeria</taxon>
    </lineage>
</organism>
<keyword evidence="3" id="KW-1185">Reference proteome</keyword>
<feature type="region of interest" description="Disordered" evidence="1">
    <location>
        <begin position="1"/>
        <end position="97"/>
    </location>
</feature>
<evidence type="ECO:0000313" key="3">
    <source>
        <dbReference type="Proteomes" id="UP000481861"/>
    </source>
</evidence>
<gene>
    <name evidence="2" type="ORF">BDV95DRAFT_196867</name>
</gene>
<proteinExistence type="predicted"/>
<evidence type="ECO:0000256" key="1">
    <source>
        <dbReference type="SAM" id="MobiDB-lite"/>
    </source>
</evidence>
<dbReference type="AlphaFoldDB" id="A0A7C8I6Z4"/>
<name>A0A7C8I6Z4_9PLEO</name>
<dbReference type="Proteomes" id="UP000481861">
    <property type="component" value="Unassembled WGS sequence"/>
</dbReference>
<dbReference type="EMBL" id="JAADJZ010000026">
    <property type="protein sequence ID" value="KAF2866750.1"/>
    <property type="molecule type" value="Genomic_DNA"/>
</dbReference>
<evidence type="ECO:0000313" key="2">
    <source>
        <dbReference type="EMBL" id="KAF2866750.1"/>
    </source>
</evidence>
<comment type="caution">
    <text evidence="2">The sequence shown here is derived from an EMBL/GenBank/DDBJ whole genome shotgun (WGS) entry which is preliminary data.</text>
</comment>
<sequence>MQAAASRPRCLYDTRNIPPLPHQENEDQRSSRQAQAQGPRTGDCGRGTRFTRSLTHARINNQSQPNPTQVRSSFPTSPCRPSLGPSLLQSDKEGHGDIITRGERRRRSLVSHVHTYVRTHAVQPGVECSTVDPDRRAPFCCASVLCSRGIVCETCAMERFRMRGTRCCAVLRAACGTYDAALPLVHTSSIWGERARHVFRFLTQQRVSLSLGLL</sequence>
<feature type="compositionally biased region" description="Polar residues" evidence="1">
    <location>
        <begin position="50"/>
        <end position="76"/>
    </location>
</feature>